<evidence type="ECO:0000313" key="6">
    <source>
        <dbReference type="Proteomes" id="UP001176961"/>
    </source>
</evidence>
<comment type="caution">
    <text evidence="5">The sequence shown here is derived from an EMBL/GenBank/DDBJ whole genome shotgun (WGS) entry which is preliminary data.</text>
</comment>
<keyword evidence="1" id="KW-0479">Metal-binding</keyword>
<dbReference type="AlphaFoldDB" id="A0AA36HBE3"/>
<sequence length="119" mass="13211">MHQSPVRIETTSAAHAAIQRWRDQQAGKAKDEGLRIGAPCKNNACDKSYSGPESDETPCIHHPGQAVFHEGMKYWSCCQKKTSNFNAFLQQGGCSKGKHQWSANEKVDHVRVIGFRLTG</sequence>
<dbReference type="EMBL" id="CATQJL010000316">
    <property type="protein sequence ID" value="CAJ0607681.1"/>
    <property type="molecule type" value="Genomic_DNA"/>
</dbReference>
<dbReference type="Proteomes" id="UP001176961">
    <property type="component" value="Unassembled WGS sequence"/>
</dbReference>
<keyword evidence="3" id="KW-0862">Zinc</keyword>
<proteinExistence type="predicted"/>
<gene>
    <name evidence="5" type="ORF">CYNAS_LOCUS19664</name>
</gene>
<evidence type="ECO:0000256" key="2">
    <source>
        <dbReference type="ARBA" id="ARBA00022737"/>
    </source>
</evidence>
<dbReference type="GO" id="GO:0046872">
    <property type="term" value="F:metal ion binding"/>
    <property type="evidence" value="ECO:0007669"/>
    <property type="project" value="UniProtKB-KW"/>
</dbReference>
<organism evidence="5 6">
    <name type="scientific">Cylicocyclus nassatus</name>
    <name type="common">Nematode worm</name>
    <dbReference type="NCBI Taxonomy" id="53992"/>
    <lineage>
        <taxon>Eukaryota</taxon>
        <taxon>Metazoa</taxon>
        <taxon>Ecdysozoa</taxon>
        <taxon>Nematoda</taxon>
        <taxon>Chromadorea</taxon>
        <taxon>Rhabditida</taxon>
        <taxon>Rhabditina</taxon>
        <taxon>Rhabditomorpha</taxon>
        <taxon>Strongyloidea</taxon>
        <taxon>Strongylidae</taxon>
        <taxon>Cylicocyclus</taxon>
    </lineage>
</organism>
<accession>A0AA36HBE3</accession>
<feature type="domain" description="CHORD" evidence="4">
    <location>
        <begin position="40"/>
        <end position="99"/>
    </location>
</feature>
<evidence type="ECO:0000259" key="4">
    <source>
        <dbReference type="PROSITE" id="PS51401"/>
    </source>
</evidence>
<evidence type="ECO:0000256" key="1">
    <source>
        <dbReference type="ARBA" id="ARBA00022723"/>
    </source>
</evidence>
<name>A0AA36HBE3_CYLNA</name>
<dbReference type="PROSITE" id="PS51401">
    <property type="entry name" value="CHORD"/>
    <property type="match status" value="1"/>
</dbReference>
<dbReference type="InterPro" id="IPR007051">
    <property type="entry name" value="CHORD_dom"/>
</dbReference>
<dbReference type="PANTHER" id="PTHR46983:SF3">
    <property type="entry name" value="CHPADIPLOID STATE MAINTENANCE PROTEIN CHPA"/>
    <property type="match status" value="1"/>
</dbReference>
<reference evidence="5" key="1">
    <citation type="submission" date="2023-07" db="EMBL/GenBank/DDBJ databases">
        <authorList>
            <consortium name="CYATHOMIX"/>
        </authorList>
    </citation>
    <scope>NUCLEOTIDE SEQUENCE</scope>
    <source>
        <strain evidence="5">N/A</strain>
    </source>
</reference>
<keyword evidence="6" id="KW-1185">Reference proteome</keyword>
<keyword evidence="2" id="KW-0677">Repeat</keyword>
<evidence type="ECO:0000256" key="3">
    <source>
        <dbReference type="ARBA" id="ARBA00022833"/>
    </source>
</evidence>
<dbReference type="Pfam" id="PF04968">
    <property type="entry name" value="CHORD"/>
    <property type="match status" value="1"/>
</dbReference>
<dbReference type="InterPro" id="IPR039790">
    <property type="entry name" value="CHRD1"/>
</dbReference>
<dbReference type="PANTHER" id="PTHR46983">
    <property type="entry name" value="CYSTEINE AND HISTIDINE-RICH DOMAIN-CONTAINING PROTEIN 1"/>
    <property type="match status" value="1"/>
</dbReference>
<protein>
    <recommendedName>
        <fullName evidence="4">CHORD domain-containing protein</fullName>
    </recommendedName>
</protein>
<dbReference type="Gene3D" id="4.10.1130.20">
    <property type="match status" value="1"/>
</dbReference>
<evidence type="ECO:0000313" key="5">
    <source>
        <dbReference type="EMBL" id="CAJ0607681.1"/>
    </source>
</evidence>